<gene>
    <name evidence="2" type="ORF">CVS27_04115</name>
</gene>
<dbReference type="InterPro" id="IPR029063">
    <property type="entry name" value="SAM-dependent_MTases_sf"/>
</dbReference>
<evidence type="ECO:0000313" key="3">
    <source>
        <dbReference type="Proteomes" id="UP000237061"/>
    </source>
</evidence>
<dbReference type="Pfam" id="PF13847">
    <property type="entry name" value="Methyltransf_31"/>
    <property type="match status" value="1"/>
</dbReference>
<dbReference type="InterPro" id="IPR025714">
    <property type="entry name" value="Methyltranfer_dom"/>
</dbReference>
<name>A0A2S3ZYW7_ARTGL</name>
<keyword evidence="3" id="KW-1185">Reference proteome</keyword>
<dbReference type="InterPro" id="IPR053173">
    <property type="entry name" value="SAM-binding_MTase"/>
</dbReference>
<accession>A0A2S3ZYW7</accession>
<dbReference type="PANTHER" id="PTHR45128:SF2">
    <property type="entry name" value="METHYLTRANSFERASE DOMAIN-CONTAINING PROTEIN"/>
    <property type="match status" value="1"/>
</dbReference>
<feature type="domain" description="Methyltransferase" evidence="1">
    <location>
        <begin position="187"/>
        <end position="299"/>
    </location>
</feature>
<comment type="caution">
    <text evidence="2">The sequence shown here is derived from an EMBL/GenBank/DDBJ whole genome shotgun (WGS) entry which is preliminary data.</text>
</comment>
<evidence type="ECO:0000259" key="1">
    <source>
        <dbReference type="Pfam" id="PF13847"/>
    </source>
</evidence>
<dbReference type="GO" id="GO:0008168">
    <property type="term" value="F:methyltransferase activity"/>
    <property type="evidence" value="ECO:0007669"/>
    <property type="project" value="UniProtKB-KW"/>
</dbReference>
<dbReference type="SUPFAM" id="SSF53335">
    <property type="entry name" value="S-adenosyl-L-methionine-dependent methyltransferases"/>
    <property type="match status" value="1"/>
</dbReference>
<evidence type="ECO:0000313" key="2">
    <source>
        <dbReference type="EMBL" id="POH74431.1"/>
    </source>
</evidence>
<dbReference type="PANTHER" id="PTHR45128">
    <property type="entry name" value="METHYLTRANSFERASE TYPE 11"/>
    <property type="match status" value="1"/>
</dbReference>
<dbReference type="GO" id="GO:0032259">
    <property type="term" value="P:methylation"/>
    <property type="evidence" value="ECO:0007669"/>
    <property type="project" value="UniProtKB-KW"/>
</dbReference>
<dbReference type="EMBL" id="PPXC01000003">
    <property type="protein sequence ID" value="POH74431.1"/>
    <property type="molecule type" value="Genomic_DNA"/>
</dbReference>
<sequence>MSEARNEENGSAGTAAYVDRIVAAALGFAEMASIALGDRLGWYRALAGAGDAGLTPDELAQRSNTQPRYAKEWLEQQAVAGLLTAVLDAEPLGGPSYRFALPAGAAAVLVDEDSLEYTAPVARMLVTAVGHFPDLLQAYRDGGGVAWSELGDDGRESQAELNKPWFDQRLGAALAASAELHAILSRPGARIMDVGAGFGWSTLALADAYPGAEVVGVDIDEPSIRRARENAGERGSSGRVSFALADAGDMAAPGSCDAVFIFEALHDMPFPVRVLSAIRNFIKPDGAVVVMDEAVADTFAPAGDEVERLMYGYSLLVCLPDSLSTPGSVGTGTPMRQATLERYAVEAGFSRVERLPIEDFSVFRFYRLHV</sequence>
<dbReference type="Proteomes" id="UP000237061">
    <property type="component" value="Unassembled WGS sequence"/>
</dbReference>
<organism evidence="2 3">
    <name type="scientific">Arthrobacter glacialis</name>
    <dbReference type="NCBI Taxonomy" id="1664"/>
    <lineage>
        <taxon>Bacteria</taxon>
        <taxon>Bacillati</taxon>
        <taxon>Actinomycetota</taxon>
        <taxon>Actinomycetes</taxon>
        <taxon>Micrococcales</taxon>
        <taxon>Micrococcaceae</taxon>
        <taxon>Arthrobacter</taxon>
    </lineage>
</organism>
<dbReference type="RefSeq" id="WP_103464478.1">
    <property type="nucleotide sequence ID" value="NZ_PPXC01000003.1"/>
</dbReference>
<dbReference type="CDD" id="cd02440">
    <property type="entry name" value="AdoMet_MTases"/>
    <property type="match status" value="1"/>
</dbReference>
<dbReference type="AlphaFoldDB" id="A0A2S3ZYW7"/>
<proteinExistence type="predicted"/>
<protein>
    <submittedName>
        <fullName evidence="2">SAM-dependent methyltransferase</fullName>
    </submittedName>
</protein>
<keyword evidence="2" id="KW-0808">Transferase</keyword>
<dbReference type="Gene3D" id="3.40.50.150">
    <property type="entry name" value="Vaccinia Virus protein VP39"/>
    <property type="match status" value="1"/>
</dbReference>
<reference evidence="2 3" key="1">
    <citation type="submission" date="2018-01" db="EMBL/GenBank/DDBJ databases">
        <title>Arthrobacter sp. nov., from glaciers in China.</title>
        <authorList>
            <person name="Liu Q."/>
            <person name="Xin Y.-H."/>
        </authorList>
    </citation>
    <scope>NUCLEOTIDE SEQUENCE [LARGE SCALE GENOMIC DNA]</scope>
    <source>
        <strain evidence="2 3">HLT2-12-2</strain>
    </source>
</reference>
<keyword evidence="2" id="KW-0489">Methyltransferase</keyword>